<comment type="catalytic activity">
    <reaction evidence="4">
        <text>chorismate = 3-[(1-carboxyvinyl)-oxy]benzoate + H2O</text>
        <dbReference type="Rhea" id="RHEA:40051"/>
        <dbReference type="ChEBI" id="CHEBI:15377"/>
        <dbReference type="ChEBI" id="CHEBI:29748"/>
        <dbReference type="ChEBI" id="CHEBI:76981"/>
        <dbReference type="EC" id="4.2.1.151"/>
    </reaction>
</comment>
<dbReference type="Gene3D" id="3.40.190.10">
    <property type="entry name" value="Periplasmic binding protein-like II"/>
    <property type="match status" value="2"/>
</dbReference>
<dbReference type="PANTHER" id="PTHR37690:SF1">
    <property type="entry name" value="CHORISMATE DEHYDRATASE"/>
    <property type="match status" value="1"/>
</dbReference>
<comment type="function">
    <text evidence="4">Catalyzes the dehydration of chorismate into 3-[(1-carboxyvinyl)oxy]benzoate, a step in the biosynthesis of menaquinone (MK, vitamin K2).</text>
</comment>
<name>A0A2U3KI73_9BACT</name>
<dbReference type="Proteomes" id="UP000238701">
    <property type="component" value="Unassembled WGS sequence"/>
</dbReference>
<dbReference type="InterPro" id="IPR030868">
    <property type="entry name" value="MqnA"/>
</dbReference>
<dbReference type="UniPathway" id="UPA00079"/>
<dbReference type="SUPFAM" id="SSF53850">
    <property type="entry name" value="Periplasmic binding protein-like II"/>
    <property type="match status" value="1"/>
</dbReference>
<dbReference type="OrthoDB" id="9810112at2"/>
<accession>A0A2U3KI73</accession>
<keyword evidence="3 4" id="KW-0456">Lyase</keyword>
<comment type="similarity">
    <text evidence="4">Belongs to the MqnA/MqnD family. MqnA subfamily.</text>
</comment>
<reference evidence="6" key="1">
    <citation type="submission" date="2018-02" db="EMBL/GenBank/DDBJ databases">
        <authorList>
            <person name="Hausmann B."/>
        </authorList>
    </citation>
    <scope>NUCLEOTIDE SEQUENCE [LARGE SCALE GENOMIC DNA]</scope>
    <source>
        <strain evidence="6">Peat soil MAG SbA1</strain>
    </source>
</reference>
<evidence type="ECO:0000256" key="1">
    <source>
        <dbReference type="ARBA" id="ARBA00004863"/>
    </source>
</evidence>
<evidence type="ECO:0000313" key="6">
    <source>
        <dbReference type="Proteomes" id="UP000238701"/>
    </source>
</evidence>
<dbReference type="EMBL" id="OMOD01000119">
    <property type="protein sequence ID" value="SPF39346.1"/>
    <property type="molecule type" value="Genomic_DNA"/>
</dbReference>
<dbReference type="GO" id="GO:0009234">
    <property type="term" value="P:menaquinone biosynthetic process"/>
    <property type="evidence" value="ECO:0007669"/>
    <property type="project" value="UniProtKB-UniRule"/>
</dbReference>
<dbReference type="Pfam" id="PF02621">
    <property type="entry name" value="VitK2_biosynth"/>
    <property type="match status" value="1"/>
</dbReference>
<evidence type="ECO:0000256" key="4">
    <source>
        <dbReference type="HAMAP-Rule" id="MF_00995"/>
    </source>
</evidence>
<dbReference type="GO" id="GO:0016836">
    <property type="term" value="F:hydro-lyase activity"/>
    <property type="evidence" value="ECO:0007669"/>
    <property type="project" value="UniProtKB-UniRule"/>
</dbReference>
<organism evidence="5 6">
    <name type="scientific">Candidatus Sulfotelmatobacter kueseliae</name>
    <dbReference type="NCBI Taxonomy" id="2042962"/>
    <lineage>
        <taxon>Bacteria</taxon>
        <taxon>Pseudomonadati</taxon>
        <taxon>Acidobacteriota</taxon>
        <taxon>Terriglobia</taxon>
        <taxon>Terriglobales</taxon>
        <taxon>Candidatus Korobacteraceae</taxon>
        <taxon>Candidatus Sulfotelmatobacter</taxon>
    </lineage>
</organism>
<protein>
    <recommendedName>
        <fullName evidence="4">Chorismate dehydratase</fullName>
        <ecNumber evidence="4">4.2.1.151</ecNumber>
    </recommendedName>
    <alternativeName>
        <fullName evidence="4">Menaquinone biosynthetic enzyme MqnA</fullName>
    </alternativeName>
</protein>
<dbReference type="InterPro" id="IPR003773">
    <property type="entry name" value="Menaquinone_biosynth"/>
</dbReference>
<dbReference type="EC" id="4.2.1.151" evidence="4"/>
<evidence type="ECO:0000256" key="2">
    <source>
        <dbReference type="ARBA" id="ARBA00022428"/>
    </source>
</evidence>
<dbReference type="PANTHER" id="PTHR37690">
    <property type="entry name" value="CHORISMATE DEHYDRATASE"/>
    <property type="match status" value="1"/>
</dbReference>
<comment type="pathway">
    <text evidence="1 4">Quinol/quinone metabolism; menaquinone biosynthesis.</text>
</comment>
<sequence>MRLLRISAISYLNTAPLMWDFEHAKAGTQFEISYTLPSACARALAEGTADIGIIPAAAYAQIPGLQVLPEIAIASRRAVQSILLVSKVPITQVHTVALDTSSMTSAALTRILFEKWLGGGRGFFPMEPNVEKMLAEHDAGLLIGDPALRIDRSRYQTLDLAEEWIRYTGKPFVFAFWAIRGAALREADPLLDVAAIFRDSRDHGLEPSSVNQIAREWAPRVGLSEPDVRAYLTENIYYQLDADCLEGLQLFYRYAAETGALPAAPELRFVEATREVVFRR</sequence>
<proteinExistence type="inferred from homology"/>
<dbReference type="HAMAP" id="MF_00995">
    <property type="entry name" value="MqnA"/>
    <property type="match status" value="1"/>
</dbReference>
<keyword evidence="2 4" id="KW-0474">Menaquinone biosynthesis</keyword>
<dbReference type="CDD" id="cd13634">
    <property type="entry name" value="PBP2_Sco4506"/>
    <property type="match status" value="1"/>
</dbReference>
<gene>
    <name evidence="4" type="primary">mqnA</name>
    <name evidence="5" type="ORF">SBA1_270061</name>
</gene>
<evidence type="ECO:0000313" key="5">
    <source>
        <dbReference type="EMBL" id="SPF39346.1"/>
    </source>
</evidence>
<evidence type="ECO:0000256" key="3">
    <source>
        <dbReference type="ARBA" id="ARBA00023239"/>
    </source>
</evidence>
<dbReference type="AlphaFoldDB" id="A0A2U3KI73"/>